<gene>
    <name evidence="2" type="ORF">CW686_08965</name>
</gene>
<dbReference type="RefSeq" id="WP_101144287.1">
    <property type="nucleotide sequence ID" value="NZ_CP073801.1"/>
</dbReference>
<dbReference type="EMBL" id="PIXC01000020">
    <property type="protein sequence ID" value="PKE25649.1"/>
    <property type="molecule type" value="Genomic_DNA"/>
</dbReference>
<dbReference type="Proteomes" id="UP000233482">
    <property type="component" value="Unassembled WGS sequence"/>
</dbReference>
<accession>A0A855GIA7</accession>
<evidence type="ECO:0000256" key="1">
    <source>
        <dbReference type="SAM" id="Phobius"/>
    </source>
</evidence>
<keyword evidence="1" id="KW-0472">Membrane</keyword>
<keyword evidence="1" id="KW-1133">Transmembrane helix</keyword>
<dbReference type="AlphaFoldDB" id="A0A855GIA7"/>
<evidence type="ECO:0000313" key="2">
    <source>
        <dbReference type="EMBL" id="PKE25649.1"/>
    </source>
</evidence>
<comment type="caution">
    <text evidence="2">The sequence shown here is derived from an EMBL/GenBank/DDBJ whole genome shotgun (WGS) entry which is preliminary data.</text>
</comment>
<proteinExistence type="predicted"/>
<name>A0A855GIA7_9STAP</name>
<reference evidence="2 3" key="1">
    <citation type="submission" date="2017-12" db="EMBL/GenBank/DDBJ databases">
        <title>Genomics of Macrococcus caseolyticus.</title>
        <authorList>
            <person name="MacFadyen A.C."/>
            <person name="Paterson G.K."/>
        </authorList>
    </citation>
    <scope>NUCLEOTIDE SEQUENCE [LARGE SCALE GENOMIC DNA]</scope>
    <source>
        <strain evidence="2 3">5788_EF188</strain>
    </source>
</reference>
<feature type="transmembrane region" description="Helical" evidence="1">
    <location>
        <begin position="40"/>
        <end position="60"/>
    </location>
</feature>
<organism evidence="2 3">
    <name type="scientific">Macrococcoides caseolyticum</name>
    <dbReference type="NCBI Taxonomy" id="69966"/>
    <lineage>
        <taxon>Bacteria</taxon>
        <taxon>Bacillati</taxon>
        <taxon>Bacillota</taxon>
        <taxon>Bacilli</taxon>
        <taxon>Bacillales</taxon>
        <taxon>Staphylococcaceae</taxon>
        <taxon>Macrococcoides</taxon>
    </lineage>
</organism>
<feature type="transmembrane region" description="Helical" evidence="1">
    <location>
        <begin position="7"/>
        <end position="28"/>
    </location>
</feature>
<sequence length="66" mass="7624">MAIKVLFLFNFIIIPIVWVAGSLIFAAIGNRSLSEAYVDGLGVCAFYYFFLSVFVYIFYIRKKVRE</sequence>
<evidence type="ECO:0000313" key="3">
    <source>
        <dbReference type="Proteomes" id="UP000233482"/>
    </source>
</evidence>
<protein>
    <submittedName>
        <fullName evidence="2">ABC transporter</fullName>
    </submittedName>
</protein>
<keyword evidence="1" id="KW-0812">Transmembrane</keyword>